<comment type="similarity">
    <text evidence="4">Belongs to the class I-like SAM-binding methyltransferase superfamily. Cation-independent O-methyltransferase family. COMT subfamily.</text>
</comment>
<keyword evidence="1" id="KW-0489">Methyltransferase</keyword>
<dbReference type="Pfam" id="PF08100">
    <property type="entry name" value="Dimerisation"/>
    <property type="match status" value="1"/>
</dbReference>
<keyword evidence="3" id="KW-0949">S-adenosyl-L-methionine</keyword>
<dbReference type="GO" id="GO:0008171">
    <property type="term" value="F:O-methyltransferase activity"/>
    <property type="evidence" value="ECO:0007669"/>
    <property type="project" value="InterPro"/>
</dbReference>
<dbReference type="STRING" id="4072.A0A2G2ZZ96"/>
<dbReference type="Gramene" id="PHT87296">
    <property type="protein sequence ID" value="PHT87296"/>
    <property type="gene ID" value="T459_09402"/>
</dbReference>
<proteinExistence type="inferred from homology"/>
<dbReference type="GO" id="GO:0032259">
    <property type="term" value="P:methylation"/>
    <property type="evidence" value="ECO:0007669"/>
    <property type="project" value="UniProtKB-KW"/>
</dbReference>
<accession>A0A2G2ZZ96</accession>
<feature type="domain" description="O-methyltransferase dimerisation" evidence="6">
    <location>
        <begin position="67"/>
        <end position="154"/>
    </location>
</feature>
<evidence type="ECO:0000313" key="8">
    <source>
        <dbReference type="Proteomes" id="UP000222542"/>
    </source>
</evidence>
<evidence type="ECO:0000256" key="3">
    <source>
        <dbReference type="ARBA" id="ARBA00022691"/>
    </source>
</evidence>
<reference evidence="7 8" key="1">
    <citation type="journal article" date="2014" name="Nat. Genet.">
        <title>Genome sequence of the hot pepper provides insights into the evolution of pungency in Capsicum species.</title>
        <authorList>
            <person name="Kim S."/>
            <person name="Park M."/>
            <person name="Yeom S.I."/>
            <person name="Kim Y.M."/>
            <person name="Lee J.M."/>
            <person name="Lee H.A."/>
            <person name="Seo E."/>
            <person name="Choi J."/>
            <person name="Cheong K."/>
            <person name="Kim K.T."/>
            <person name="Jung K."/>
            <person name="Lee G.W."/>
            <person name="Oh S.K."/>
            <person name="Bae C."/>
            <person name="Kim S.B."/>
            <person name="Lee H.Y."/>
            <person name="Kim S.Y."/>
            <person name="Kim M.S."/>
            <person name="Kang B.C."/>
            <person name="Jo Y.D."/>
            <person name="Yang H.B."/>
            <person name="Jeong H.J."/>
            <person name="Kang W.H."/>
            <person name="Kwon J.K."/>
            <person name="Shin C."/>
            <person name="Lim J.Y."/>
            <person name="Park J.H."/>
            <person name="Huh J.H."/>
            <person name="Kim J.S."/>
            <person name="Kim B.D."/>
            <person name="Cohen O."/>
            <person name="Paran I."/>
            <person name="Suh M.C."/>
            <person name="Lee S.B."/>
            <person name="Kim Y.K."/>
            <person name="Shin Y."/>
            <person name="Noh S.J."/>
            <person name="Park J."/>
            <person name="Seo Y.S."/>
            <person name="Kwon S.Y."/>
            <person name="Kim H.A."/>
            <person name="Park J.M."/>
            <person name="Kim H.J."/>
            <person name="Choi S.B."/>
            <person name="Bosland P.W."/>
            <person name="Reeves G."/>
            <person name="Jo S.H."/>
            <person name="Lee B.W."/>
            <person name="Cho H.T."/>
            <person name="Choi H.S."/>
            <person name="Lee M.S."/>
            <person name="Yu Y."/>
            <person name="Do Choi Y."/>
            <person name="Park B.S."/>
            <person name="van Deynze A."/>
            <person name="Ashrafi H."/>
            <person name="Hill T."/>
            <person name="Kim W.T."/>
            <person name="Pai H.S."/>
            <person name="Ahn H.K."/>
            <person name="Yeam I."/>
            <person name="Giovannoni J.J."/>
            <person name="Rose J.K."/>
            <person name="Sorensen I."/>
            <person name="Lee S.J."/>
            <person name="Kim R.W."/>
            <person name="Choi I.Y."/>
            <person name="Choi B.S."/>
            <person name="Lim J.S."/>
            <person name="Lee Y.H."/>
            <person name="Choi D."/>
        </authorList>
    </citation>
    <scope>NUCLEOTIDE SEQUENCE [LARGE SCALE GENOMIC DNA]</scope>
    <source>
        <strain evidence="8">cv. CM334</strain>
    </source>
</reference>
<evidence type="ECO:0000313" key="7">
    <source>
        <dbReference type="EMBL" id="PHT87296.1"/>
    </source>
</evidence>
<evidence type="ECO:0000256" key="1">
    <source>
        <dbReference type="ARBA" id="ARBA00022603"/>
    </source>
</evidence>
<keyword evidence="2" id="KW-0808">Transferase</keyword>
<dbReference type="EMBL" id="AYRZ02000003">
    <property type="protein sequence ID" value="PHT87296.1"/>
    <property type="molecule type" value="Genomic_DNA"/>
</dbReference>
<dbReference type="Pfam" id="PF00891">
    <property type="entry name" value="Methyltransf_2"/>
    <property type="match status" value="1"/>
</dbReference>
<gene>
    <name evidence="7" type="ORF">T459_09402</name>
</gene>
<evidence type="ECO:0000259" key="5">
    <source>
        <dbReference type="Pfam" id="PF00891"/>
    </source>
</evidence>
<dbReference type="InterPro" id="IPR012967">
    <property type="entry name" value="COMT_dimerisation"/>
</dbReference>
<dbReference type="InterPro" id="IPR016461">
    <property type="entry name" value="COMT-like"/>
</dbReference>
<dbReference type="SUPFAM" id="SSF53335">
    <property type="entry name" value="S-adenosyl-L-methionine-dependent methyltransferases"/>
    <property type="match status" value="1"/>
</dbReference>
<dbReference type="PANTHER" id="PTHR11746">
    <property type="entry name" value="O-METHYLTRANSFERASE"/>
    <property type="match status" value="1"/>
</dbReference>
<keyword evidence="8" id="KW-1185">Reference proteome</keyword>
<name>A0A2G2ZZ96_CAPAN</name>
<dbReference type="InterPro" id="IPR001077">
    <property type="entry name" value="COMT_C"/>
</dbReference>
<evidence type="ECO:0000259" key="6">
    <source>
        <dbReference type="Pfam" id="PF08100"/>
    </source>
</evidence>
<dbReference type="Gene3D" id="1.10.10.10">
    <property type="entry name" value="Winged helix-like DNA-binding domain superfamily/Winged helix DNA-binding domain"/>
    <property type="match status" value="1"/>
</dbReference>
<comment type="caution">
    <text evidence="7">The sequence shown here is derived from an EMBL/GenBank/DDBJ whole genome shotgun (WGS) entry which is preliminary data.</text>
</comment>
<dbReference type="Gene3D" id="3.40.50.150">
    <property type="entry name" value="Vaccinia Virus protein VP39"/>
    <property type="match status" value="1"/>
</dbReference>
<dbReference type="OMA" id="ERYEHEW"/>
<dbReference type="PROSITE" id="PS51683">
    <property type="entry name" value="SAM_OMT_II"/>
    <property type="match status" value="1"/>
</dbReference>
<evidence type="ECO:0000256" key="2">
    <source>
        <dbReference type="ARBA" id="ARBA00022679"/>
    </source>
</evidence>
<dbReference type="AlphaFoldDB" id="A0A2G2ZZ96"/>
<dbReference type="GO" id="GO:0009813">
    <property type="term" value="P:flavonoid biosynthetic process"/>
    <property type="evidence" value="ECO:0007669"/>
    <property type="project" value="UniProtKB-ARBA"/>
</dbReference>
<dbReference type="InterPro" id="IPR036388">
    <property type="entry name" value="WH-like_DNA-bd_sf"/>
</dbReference>
<dbReference type="SUPFAM" id="SSF46785">
    <property type="entry name" value="Winged helix' DNA-binding domain"/>
    <property type="match status" value="1"/>
</dbReference>
<dbReference type="Proteomes" id="UP000222542">
    <property type="component" value="Unassembled WGS sequence"/>
</dbReference>
<evidence type="ECO:0000256" key="4">
    <source>
        <dbReference type="ARBA" id="ARBA00034481"/>
    </source>
</evidence>
<organism evidence="7 8">
    <name type="scientific">Capsicum annuum</name>
    <name type="common">Capsicum pepper</name>
    <dbReference type="NCBI Taxonomy" id="4072"/>
    <lineage>
        <taxon>Eukaryota</taxon>
        <taxon>Viridiplantae</taxon>
        <taxon>Streptophyta</taxon>
        <taxon>Embryophyta</taxon>
        <taxon>Tracheophyta</taxon>
        <taxon>Spermatophyta</taxon>
        <taxon>Magnoliopsida</taxon>
        <taxon>eudicotyledons</taxon>
        <taxon>Gunneridae</taxon>
        <taxon>Pentapetalae</taxon>
        <taxon>asterids</taxon>
        <taxon>lamiids</taxon>
        <taxon>Solanales</taxon>
        <taxon>Solanaceae</taxon>
        <taxon>Solanoideae</taxon>
        <taxon>Capsiceae</taxon>
        <taxon>Capsicum</taxon>
    </lineage>
</organism>
<dbReference type="InterPro" id="IPR029063">
    <property type="entry name" value="SAM-dependent_MTases_sf"/>
</dbReference>
<sequence>MSSSNSSFWKKAVNSEIDSILSNHTWELVYLPPGNKPLGSKWIFKRKIKADGTIDKYKLIQDEVHNWDYLLRDLRPSCIKCAIELEIPDIICKNANPVMSVSDLTATLSNLNPSKIIFIPVLMRVLVDFGLFNYHQLQQGDGYLITNFGRLFVKNDPSSKRSFFLFSQHPVMLKTTASVSDWLQDDLPTAVETAHGKSHWDYCVEESEFGSVFDDAMASDSRLISNLLISDCCKHVFEGLASLVDVGGGTGVMAMAIAEAFPGLKCFVLDLPHVIGERKGTGNLKFVVGSMFENSSH</sequence>
<dbReference type="InterPro" id="IPR036390">
    <property type="entry name" value="WH_DNA-bd_sf"/>
</dbReference>
<feature type="domain" description="O-methyltransferase C-terminal" evidence="5">
    <location>
        <begin position="180"/>
        <end position="294"/>
    </location>
</feature>
<reference evidence="7 8" key="2">
    <citation type="journal article" date="2017" name="Genome Biol.">
        <title>New reference genome sequences of hot pepper reveal the massive evolution of plant disease-resistance genes by retroduplication.</title>
        <authorList>
            <person name="Kim S."/>
            <person name="Park J."/>
            <person name="Yeom S.I."/>
            <person name="Kim Y.M."/>
            <person name="Seo E."/>
            <person name="Kim K.T."/>
            <person name="Kim M.S."/>
            <person name="Lee J.M."/>
            <person name="Cheong K."/>
            <person name="Shin H.S."/>
            <person name="Kim S.B."/>
            <person name="Han K."/>
            <person name="Lee J."/>
            <person name="Park M."/>
            <person name="Lee H.A."/>
            <person name="Lee H.Y."/>
            <person name="Lee Y."/>
            <person name="Oh S."/>
            <person name="Lee J.H."/>
            <person name="Choi E."/>
            <person name="Choi E."/>
            <person name="Lee S.E."/>
            <person name="Jeon J."/>
            <person name="Kim H."/>
            <person name="Choi G."/>
            <person name="Song H."/>
            <person name="Lee J."/>
            <person name="Lee S.C."/>
            <person name="Kwon J.K."/>
            <person name="Lee H.Y."/>
            <person name="Koo N."/>
            <person name="Hong Y."/>
            <person name="Kim R.W."/>
            <person name="Kang W.H."/>
            <person name="Huh J.H."/>
            <person name="Kang B.C."/>
            <person name="Yang T.J."/>
            <person name="Lee Y.H."/>
            <person name="Bennetzen J.L."/>
            <person name="Choi D."/>
        </authorList>
    </citation>
    <scope>NUCLEOTIDE SEQUENCE [LARGE SCALE GENOMIC DNA]</scope>
    <source>
        <strain evidence="8">cv. CM334</strain>
    </source>
</reference>
<dbReference type="GO" id="GO:0046983">
    <property type="term" value="F:protein dimerization activity"/>
    <property type="evidence" value="ECO:0007669"/>
    <property type="project" value="InterPro"/>
</dbReference>
<protein>
    <recommendedName>
        <fullName evidence="9">Trans-resveratrol di-O-methyltransferase-like</fullName>
    </recommendedName>
</protein>
<dbReference type="PIRSF" id="PIRSF005739">
    <property type="entry name" value="O-mtase"/>
    <property type="match status" value="1"/>
</dbReference>
<evidence type="ECO:0008006" key="9">
    <source>
        <dbReference type="Google" id="ProtNLM"/>
    </source>
</evidence>